<gene>
    <name evidence="2" type="ORF">GLOTRDRAFT_136074</name>
</gene>
<feature type="compositionally biased region" description="Polar residues" evidence="1">
    <location>
        <begin position="294"/>
        <end position="316"/>
    </location>
</feature>
<feature type="compositionally biased region" description="Basic and acidic residues" evidence="1">
    <location>
        <begin position="35"/>
        <end position="56"/>
    </location>
</feature>
<accession>S7QIL1</accession>
<proteinExistence type="predicted"/>
<dbReference type="GeneID" id="19303464"/>
<feature type="compositionally biased region" description="Polar residues" evidence="1">
    <location>
        <begin position="1"/>
        <end position="23"/>
    </location>
</feature>
<name>S7QIL1_GLOTA</name>
<dbReference type="KEGG" id="gtr:GLOTRDRAFT_136074"/>
<dbReference type="Proteomes" id="UP000030669">
    <property type="component" value="Unassembled WGS sequence"/>
</dbReference>
<evidence type="ECO:0000313" key="3">
    <source>
        <dbReference type="Proteomes" id="UP000030669"/>
    </source>
</evidence>
<sequence>MSDNGGASGGLDSSQQAGRNVQGSVGKGDVVMSMERNDKELSHVSRDSSGGERVTSKDPWCMPQKPTETKETASMIRRLTSQNNAQPKQPRRIGESYAPATLALHNIKVRDFAYESTLPPLPSITFPVRPVHMGPRPLKRARKEYDDEPLWARIAPNDYRAFQSKRAKQLVRVPTEPVIDDENSQPRREHAYADLSDYSSQEPESQSQDAGGGSSHRPKPLQGEPTLPVFPVRMPEEQDFNRERTPSGDTEPYVDTPIVTPNGSLQFKDVASTTDPTSSLNTATPAQALVDVFTESSRPASEVTGVQNGFRPSSPSALPPGSTPVHSSGLSSGDESDSGSPPRNKSRRVRIIKSDSPQPPKNETNGAEPPRYFLRERRVSRPPPAKSSSARSRSRSRRNASPSRRQAVKPAAPKSLKRERRGASRVRNSDDNTTSASS</sequence>
<dbReference type="eggNOG" id="ENOG502T29H">
    <property type="taxonomic scope" value="Eukaryota"/>
</dbReference>
<feature type="compositionally biased region" description="Basic and acidic residues" evidence="1">
    <location>
        <begin position="234"/>
        <end position="246"/>
    </location>
</feature>
<feature type="region of interest" description="Disordered" evidence="1">
    <location>
        <begin position="165"/>
        <end position="438"/>
    </location>
</feature>
<evidence type="ECO:0000313" key="2">
    <source>
        <dbReference type="EMBL" id="EPQ59112.1"/>
    </source>
</evidence>
<feature type="region of interest" description="Disordered" evidence="1">
    <location>
        <begin position="119"/>
        <end position="148"/>
    </location>
</feature>
<feature type="compositionally biased region" description="Polar residues" evidence="1">
    <location>
        <begin position="197"/>
        <end position="209"/>
    </location>
</feature>
<organism evidence="2 3">
    <name type="scientific">Gloeophyllum trabeum (strain ATCC 11539 / FP-39264 / Madison 617)</name>
    <name type="common">Brown rot fungus</name>
    <dbReference type="NCBI Taxonomy" id="670483"/>
    <lineage>
        <taxon>Eukaryota</taxon>
        <taxon>Fungi</taxon>
        <taxon>Dikarya</taxon>
        <taxon>Basidiomycota</taxon>
        <taxon>Agaricomycotina</taxon>
        <taxon>Agaricomycetes</taxon>
        <taxon>Gloeophyllales</taxon>
        <taxon>Gloeophyllaceae</taxon>
        <taxon>Gloeophyllum</taxon>
    </lineage>
</organism>
<reference evidence="2 3" key="1">
    <citation type="journal article" date="2012" name="Science">
        <title>The Paleozoic origin of enzymatic lignin decomposition reconstructed from 31 fungal genomes.</title>
        <authorList>
            <person name="Floudas D."/>
            <person name="Binder M."/>
            <person name="Riley R."/>
            <person name="Barry K."/>
            <person name="Blanchette R.A."/>
            <person name="Henrissat B."/>
            <person name="Martinez A.T."/>
            <person name="Otillar R."/>
            <person name="Spatafora J.W."/>
            <person name="Yadav J.S."/>
            <person name="Aerts A."/>
            <person name="Benoit I."/>
            <person name="Boyd A."/>
            <person name="Carlson A."/>
            <person name="Copeland A."/>
            <person name="Coutinho P.M."/>
            <person name="de Vries R.P."/>
            <person name="Ferreira P."/>
            <person name="Findley K."/>
            <person name="Foster B."/>
            <person name="Gaskell J."/>
            <person name="Glotzer D."/>
            <person name="Gorecki P."/>
            <person name="Heitman J."/>
            <person name="Hesse C."/>
            <person name="Hori C."/>
            <person name="Igarashi K."/>
            <person name="Jurgens J.A."/>
            <person name="Kallen N."/>
            <person name="Kersten P."/>
            <person name="Kohler A."/>
            <person name="Kuees U."/>
            <person name="Kumar T.K.A."/>
            <person name="Kuo A."/>
            <person name="LaButti K."/>
            <person name="Larrondo L.F."/>
            <person name="Lindquist E."/>
            <person name="Ling A."/>
            <person name="Lombard V."/>
            <person name="Lucas S."/>
            <person name="Lundell T."/>
            <person name="Martin R."/>
            <person name="McLaughlin D.J."/>
            <person name="Morgenstern I."/>
            <person name="Morin E."/>
            <person name="Murat C."/>
            <person name="Nagy L.G."/>
            <person name="Nolan M."/>
            <person name="Ohm R.A."/>
            <person name="Patyshakuliyeva A."/>
            <person name="Rokas A."/>
            <person name="Ruiz-Duenas F.J."/>
            <person name="Sabat G."/>
            <person name="Salamov A."/>
            <person name="Samejima M."/>
            <person name="Schmutz J."/>
            <person name="Slot J.C."/>
            <person name="St John F."/>
            <person name="Stenlid J."/>
            <person name="Sun H."/>
            <person name="Sun S."/>
            <person name="Syed K."/>
            <person name="Tsang A."/>
            <person name="Wiebenga A."/>
            <person name="Young D."/>
            <person name="Pisabarro A."/>
            <person name="Eastwood D.C."/>
            <person name="Martin F."/>
            <person name="Cullen D."/>
            <person name="Grigoriev I.V."/>
            <person name="Hibbett D.S."/>
        </authorList>
    </citation>
    <scope>NUCLEOTIDE SEQUENCE [LARGE SCALE GENOMIC DNA]</scope>
    <source>
        <strain evidence="2 3">ATCC 11539</strain>
    </source>
</reference>
<dbReference type="EMBL" id="KB469297">
    <property type="protein sequence ID" value="EPQ59112.1"/>
    <property type="molecule type" value="Genomic_DNA"/>
</dbReference>
<evidence type="ECO:0000256" key="1">
    <source>
        <dbReference type="SAM" id="MobiDB-lite"/>
    </source>
</evidence>
<dbReference type="HOGENOM" id="CLU_625627_0_0_1"/>
<feature type="compositionally biased region" description="Polar residues" evidence="1">
    <location>
        <begin position="259"/>
        <end position="285"/>
    </location>
</feature>
<dbReference type="AlphaFoldDB" id="S7QIL1"/>
<protein>
    <submittedName>
        <fullName evidence="2">Uncharacterized protein</fullName>
    </submittedName>
</protein>
<dbReference type="OrthoDB" id="3232876at2759"/>
<keyword evidence="3" id="KW-1185">Reference proteome</keyword>
<dbReference type="RefSeq" id="XP_007862186.1">
    <property type="nucleotide sequence ID" value="XM_007863995.1"/>
</dbReference>
<feature type="compositionally biased region" description="Basic residues" evidence="1">
    <location>
        <begin position="415"/>
        <end position="424"/>
    </location>
</feature>
<dbReference type="OMA" id="SIPRTWY"/>
<feature type="region of interest" description="Disordered" evidence="1">
    <location>
        <begin position="1"/>
        <end position="72"/>
    </location>
</feature>